<evidence type="ECO:0008006" key="3">
    <source>
        <dbReference type="Google" id="ProtNLM"/>
    </source>
</evidence>
<evidence type="ECO:0000313" key="2">
    <source>
        <dbReference type="Proteomes" id="UP001524478"/>
    </source>
</evidence>
<dbReference type="Proteomes" id="UP001524478">
    <property type="component" value="Unassembled WGS sequence"/>
</dbReference>
<dbReference type="RefSeq" id="WP_256312621.1">
    <property type="nucleotide sequence ID" value="NZ_JANGAC010000017.1"/>
</dbReference>
<organism evidence="1 2">
    <name type="scientific">Tissierella carlieri</name>
    <dbReference type="NCBI Taxonomy" id="689904"/>
    <lineage>
        <taxon>Bacteria</taxon>
        <taxon>Bacillati</taxon>
        <taxon>Bacillota</taxon>
        <taxon>Tissierellia</taxon>
        <taxon>Tissierellales</taxon>
        <taxon>Tissierellaceae</taxon>
        <taxon>Tissierella</taxon>
    </lineage>
</organism>
<accession>A0ABT1SEX4</accession>
<evidence type="ECO:0000313" key="1">
    <source>
        <dbReference type="EMBL" id="MCQ4925029.1"/>
    </source>
</evidence>
<sequence>MDINCFNKVWESAYICKRIEKIEEAVREGNYEVAIDYLSMIKDKAAFAIGYLREHEMAACKYNPSMNDFIDLLKKEGYSTLAIDIKDAIDKRHVYNPFLVATEKAETIEEKEMELRKLLELSLEYGPTYARQRLSDMSFLDDYPEWKERATKILEEYAGR</sequence>
<keyword evidence="2" id="KW-1185">Reference proteome</keyword>
<proteinExistence type="predicted"/>
<dbReference type="EMBL" id="JANGAC010000017">
    <property type="protein sequence ID" value="MCQ4925029.1"/>
    <property type="molecule type" value="Genomic_DNA"/>
</dbReference>
<gene>
    <name evidence="1" type="ORF">NE686_18150</name>
</gene>
<name>A0ABT1SEX4_9FIRM</name>
<comment type="caution">
    <text evidence="1">The sequence shown here is derived from an EMBL/GenBank/DDBJ whole genome shotgun (WGS) entry which is preliminary data.</text>
</comment>
<protein>
    <recommendedName>
        <fullName evidence="3">HEPN domain-containing protein</fullName>
    </recommendedName>
</protein>
<reference evidence="1 2" key="1">
    <citation type="submission" date="2022-06" db="EMBL/GenBank/DDBJ databases">
        <title>Isolation of gut microbiota from human fecal samples.</title>
        <authorList>
            <person name="Pamer E.G."/>
            <person name="Barat B."/>
            <person name="Waligurski E."/>
            <person name="Medina S."/>
            <person name="Paddock L."/>
            <person name="Mostad J."/>
        </authorList>
    </citation>
    <scope>NUCLEOTIDE SEQUENCE [LARGE SCALE GENOMIC DNA]</scope>
    <source>
        <strain evidence="1 2">DFI.7.95</strain>
    </source>
</reference>